<dbReference type="AlphaFoldDB" id="A0A7S8IZY3"/>
<reference evidence="9 10" key="1">
    <citation type="journal article" date="2020" name="ISME J.">
        <title>Enrichment and physiological characterization of a novel comammox Nitrospira indicates ammonium inhibition of complete nitrification.</title>
        <authorList>
            <person name="Sakoula D."/>
            <person name="Koch H."/>
            <person name="Frank J."/>
            <person name="Jetten M.S.M."/>
            <person name="van Kessel M.A.H.J."/>
            <person name="Lucker S."/>
        </authorList>
    </citation>
    <scope>NUCLEOTIDE SEQUENCE [LARGE SCALE GENOMIC DNA]</scope>
    <source>
        <strain evidence="9">Comreactor17</strain>
    </source>
</reference>
<gene>
    <name evidence="9" type="ORF">Nkreftii_002244</name>
</gene>
<evidence type="ECO:0000313" key="10">
    <source>
        <dbReference type="Proteomes" id="UP000593737"/>
    </source>
</evidence>
<dbReference type="InterPro" id="IPR058649">
    <property type="entry name" value="CzcB_C"/>
</dbReference>
<accession>A0A7S8IZY3</accession>
<dbReference type="GO" id="GO:0016020">
    <property type="term" value="C:membrane"/>
    <property type="evidence" value="ECO:0007669"/>
    <property type="project" value="InterPro"/>
</dbReference>
<dbReference type="SUPFAM" id="SSF111369">
    <property type="entry name" value="HlyD-like secretion proteins"/>
    <property type="match status" value="1"/>
</dbReference>
<dbReference type="Gene3D" id="2.40.30.170">
    <property type="match status" value="1"/>
</dbReference>
<dbReference type="Gene3D" id="1.10.287.470">
    <property type="entry name" value="Helix hairpin bin"/>
    <property type="match status" value="1"/>
</dbReference>
<evidence type="ECO:0000256" key="1">
    <source>
        <dbReference type="ARBA" id="ARBA00009477"/>
    </source>
</evidence>
<feature type="domain" description="CzcB-like barrel-sandwich hybrid" evidence="7">
    <location>
        <begin position="91"/>
        <end position="241"/>
    </location>
</feature>
<feature type="domain" description="CusB-like beta-barrel" evidence="6">
    <location>
        <begin position="245"/>
        <end position="323"/>
    </location>
</feature>
<dbReference type="EMBL" id="CP047423">
    <property type="protein sequence ID" value="QPD04470.1"/>
    <property type="molecule type" value="Genomic_DNA"/>
</dbReference>
<dbReference type="FunFam" id="2.40.420.20:FF:000006">
    <property type="entry name" value="RND family efflux transporter MFP subunit"/>
    <property type="match status" value="1"/>
</dbReference>
<dbReference type="Pfam" id="PF25975">
    <property type="entry name" value="CzcB_C"/>
    <property type="match status" value="1"/>
</dbReference>
<comment type="similarity">
    <text evidence="1">Belongs to the membrane fusion protein (MFP) (TC 8.A.1) family.</text>
</comment>
<dbReference type="Pfam" id="PF25954">
    <property type="entry name" value="Beta-barrel_RND_2"/>
    <property type="match status" value="1"/>
</dbReference>
<evidence type="ECO:0000256" key="5">
    <source>
        <dbReference type="ARBA" id="ARBA00058766"/>
    </source>
</evidence>
<name>A0A7S8IZY3_9BACT</name>
<keyword evidence="4" id="KW-0105">Cadmium resistance</keyword>
<dbReference type="KEGG" id="nkf:Nkreftii_002244"/>
<dbReference type="InterPro" id="IPR051909">
    <property type="entry name" value="MFP_Cation_Efflux"/>
</dbReference>
<dbReference type="GO" id="GO:0022857">
    <property type="term" value="F:transmembrane transporter activity"/>
    <property type="evidence" value="ECO:0007669"/>
    <property type="project" value="InterPro"/>
</dbReference>
<comment type="function">
    <text evidence="5">CzcA and CzcB together would act in zinc efflux nearly as effectively as the complete czc efflux system (CzcABC). The CzcB protein is thought to funnel zinc cations to the CzcA transport protein.</text>
</comment>
<proteinExistence type="inferred from homology"/>
<dbReference type="PANTHER" id="PTHR30097">
    <property type="entry name" value="CATION EFFLUX SYSTEM PROTEIN CUSB"/>
    <property type="match status" value="1"/>
</dbReference>
<evidence type="ECO:0000256" key="4">
    <source>
        <dbReference type="ARBA" id="ARBA00043263"/>
    </source>
</evidence>
<keyword evidence="3" id="KW-0862">Zinc</keyword>
<dbReference type="Pfam" id="PF25973">
    <property type="entry name" value="BSH_CzcB"/>
    <property type="match status" value="1"/>
</dbReference>
<dbReference type="InterPro" id="IPR058792">
    <property type="entry name" value="Beta-barrel_RND_2"/>
</dbReference>
<protein>
    <recommendedName>
        <fullName evidence="11">Heavy metal efflux system, membrane fusion protein</fullName>
    </recommendedName>
</protein>
<dbReference type="PROSITE" id="PS51257">
    <property type="entry name" value="PROKAR_LIPOPROTEIN"/>
    <property type="match status" value="1"/>
</dbReference>
<evidence type="ECO:0000259" key="7">
    <source>
        <dbReference type="Pfam" id="PF25973"/>
    </source>
</evidence>
<dbReference type="FunFam" id="2.40.30.170:FF:000010">
    <property type="entry name" value="Efflux RND transporter periplasmic adaptor subunit"/>
    <property type="match status" value="1"/>
</dbReference>
<dbReference type="PANTHER" id="PTHR30097:SF4">
    <property type="entry name" value="SLR6042 PROTEIN"/>
    <property type="match status" value="1"/>
</dbReference>
<sequence length="401" mass="44891">MTQRLCDASRTLRYLIILFIVATLACGCEAGSKDSAAETSQKAREGETPKTVRLDDKAMADNGIIVEPVRRQLFRTHRDFPGTIELNQRKTANLTTLVRGRATSVEVDLGQEVEPGMVLATLDSREFADAQSAYLKAKAILYVVTRAYERAQALLKEEILSVAEGQRREGQMVQAQAETREAYQRLRLMGMSDADIKDLAQSKSIRSRVHIMAPFHGFVIARNIVAGEVVETTETLFVIADLSHVWVIADVPEHDIPFLPSTNTPRAESVEVRLPSYPDVVFRGPITYVGNVVDPRTRTLRVRLELPNPDFKLKAEMYAMIRVYSVPEEGVLVVPQAAVQSRREKQFVFIQSARATFEVRWIETGESNGEMTTILKGLQEGDYIVTKNAFTLKSELFGDQV</sequence>
<dbReference type="InterPro" id="IPR058647">
    <property type="entry name" value="BSH_CzcB-like"/>
</dbReference>
<dbReference type="InterPro" id="IPR006143">
    <property type="entry name" value="RND_pump_MFP"/>
</dbReference>
<dbReference type="GO" id="GO:0060003">
    <property type="term" value="P:copper ion export"/>
    <property type="evidence" value="ECO:0007669"/>
    <property type="project" value="TreeGrafter"/>
</dbReference>
<dbReference type="GO" id="GO:0046686">
    <property type="term" value="P:response to cadmium ion"/>
    <property type="evidence" value="ECO:0007669"/>
    <property type="project" value="UniProtKB-KW"/>
</dbReference>
<dbReference type="Proteomes" id="UP000593737">
    <property type="component" value="Chromosome"/>
</dbReference>
<dbReference type="Gene3D" id="2.40.420.20">
    <property type="match status" value="1"/>
</dbReference>
<dbReference type="GO" id="GO:0015679">
    <property type="term" value="P:plasma membrane copper ion transport"/>
    <property type="evidence" value="ECO:0007669"/>
    <property type="project" value="TreeGrafter"/>
</dbReference>
<keyword evidence="2" id="KW-0813">Transport</keyword>
<dbReference type="GO" id="GO:0030313">
    <property type="term" value="C:cell envelope"/>
    <property type="evidence" value="ECO:0007669"/>
    <property type="project" value="TreeGrafter"/>
</dbReference>
<evidence type="ECO:0000256" key="3">
    <source>
        <dbReference type="ARBA" id="ARBA00022833"/>
    </source>
</evidence>
<evidence type="ECO:0000313" key="9">
    <source>
        <dbReference type="EMBL" id="QPD04470.1"/>
    </source>
</evidence>
<evidence type="ECO:0000256" key="2">
    <source>
        <dbReference type="ARBA" id="ARBA00022448"/>
    </source>
</evidence>
<feature type="domain" description="CzcB-like C-terminal circularly permuted SH3-like" evidence="8">
    <location>
        <begin position="333"/>
        <end position="393"/>
    </location>
</feature>
<evidence type="ECO:0008006" key="11">
    <source>
        <dbReference type="Google" id="ProtNLM"/>
    </source>
</evidence>
<evidence type="ECO:0000259" key="8">
    <source>
        <dbReference type="Pfam" id="PF25975"/>
    </source>
</evidence>
<dbReference type="NCBIfam" id="TIGR01730">
    <property type="entry name" value="RND_mfp"/>
    <property type="match status" value="1"/>
</dbReference>
<organism evidence="9 10">
    <name type="scientific">Candidatus Nitrospira kreftii</name>
    <dbReference type="NCBI Taxonomy" id="2652173"/>
    <lineage>
        <taxon>Bacteria</taxon>
        <taxon>Pseudomonadati</taxon>
        <taxon>Nitrospirota</taxon>
        <taxon>Nitrospiria</taxon>
        <taxon>Nitrospirales</taxon>
        <taxon>Nitrospiraceae</taxon>
        <taxon>Nitrospira</taxon>
    </lineage>
</organism>
<evidence type="ECO:0000259" key="6">
    <source>
        <dbReference type="Pfam" id="PF25954"/>
    </source>
</evidence>